<dbReference type="KEGG" id="ptq:P700755_000225"/>
<sequence length="102" mass="11963">MYKHTEANIYSSKFWTVCTEPEELRNTFERVLKEVDFKIVLFNEHHFTAQGYTCFWLLGESHLAIHTFPESGKSYVELSSCNKIKLDLFILKIAILKNISTE</sequence>
<dbReference type="InterPro" id="IPR003826">
    <property type="entry name" value="AdoMetDC_fam_prok"/>
</dbReference>
<keyword evidence="3" id="KW-0068">Autocatalytic cleavage</keyword>
<gene>
    <name evidence="10" type="ordered locus">P700755_000225</name>
</gene>
<protein>
    <submittedName>
        <fullName evidence="10">S-adenosylmethionine decarboxylase SpeD</fullName>
    </submittedName>
</protein>
<dbReference type="Pfam" id="PF02675">
    <property type="entry name" value="AdoMet_dc"/>
    <property type="match status" value="1"/>
</dbReference>
<dbReference type="HOGENOM" id="CLU_2275124_0_0_10"/>
<keyword evidence="5" id="KW-0620">Polyamine biosynthesis</keyword>
<dbReference type="Gene3D" id="3.60.90.10">
    <property type="entry name" value="S-adenosylmethionine decarboxylase"/>
    <property type="match status" value="1"/>
</dbReference>
<dbReference type="STRING" id="313595.P700755_000225"/>
<evidence type="ECO:0000256" key="6">
    <source>
        <dbReference type="ARBA" id="ARBA00023145"/>
    </source>
</evidence>
<reference evidence="10" key="2">
    <citation type="submission" date="2012-09" db="EMBL/GenBank/DDBJ databases">
        <title>The complete sequence of Psychroflexus torquis an extreme psychrophile from sea-ice that is stimulated by light.</title>
        <authorList>
            <person name="Feng S."/>
            <person name="Powell S.M."/>
            <person name="Bowman J.P."/>
        </authorList>
    </citation>
    <scope>NUCLEOTIDE SEQUENCE [LARGE SCALE GENOMIC DNA]</scope>
    <source>
        <strain evidence="10">ATCC 700755</strain>
    </source>
</reference>
<keyword evidence="7" id="KW-0456">Lyase</keyword>
<evidence type="ECO:0000256" key="3">
    <source>
        <dbReference type="ARBA" id="ARBA00022813"/>
    </source>
</evidence>
<proteinExistence type="predicted"/>
<dbReference type="AlphaFoldDB" id="K4IA27"/>
<dbReference type="eggNOG" id="COG1586">
    <property type="taxonomic scope" value="Bacteria"/>
</dbReference>
<keyword evidence="8" id="KW-0704">Schiff base</keyword>
<evidence type="ECO:0000256" key="5">
    <source>
        <dbReference type="ARBA" id="ARBA00023115"/>
    </source>
</evidence>
<keyword evidence="6" id="KW-0865">Zymogen</keyword>
<comment type="cofactor">
    <cofactor evidence="1">
        <name>pyruvate</name>
        <dbReference type="ChEBI" id="CHEBI:15361"/>
    </cofactor>
</comment>
<evidence type="ECO:0000256" key="8">
    <source>
        <dbReference type="ARBA" id="ARBA00023270"/>
    </source>
</evidence>
<evidence type="ECO:0000256" key="7">
    <source>
        <dbReference type="ARBA" id="ARBA00023239"/>
    </source>
</evidence>
<evidence type="ECO:0000256" key="4">
    <source>
        <dbReference type="ARBA" id="ARBA00023066"/>
    </source>
</evidence>
<evidence type="ECO:0000256" key="9">
    <source>
        <dbReference type="ARBA" id="ARBA00023317"/>
    </source>
</evidence>
<dbReference type="EMBL" id="CP003879">
    <property type="protein sequence ID" value="AFU67279.1"/>
    <property type="molecule type" value="Genomic_DNA"/>
</dbReference>
<evidence type="ECO:0000313" key="10">
    <source>
        <dbReference type="EMBL" id="AFU67279.1"/>
    </source>
</evidence>
<organism evidence="10 11">
    <name type="scientific">Psychroflexus torquis (strain ATCC 700755 / CIP 106069 / ACAM 623)</name>
    <dbReference type="NCBI Taxonomy" id="313595"/>
    <lineage>
        <taxon>Bacteria</taxon>
        <taxon>Pseudomonadati</taxon>
        <taxon>Bacteroidota</taxon>
        <taxon>Flavobacteriia</taxon>
        <taxon>Flavobacteriales</taxon>
        <taxon>Flavobacteriaceae</taxon>
        <taxon>Psychroflexus</taxon>
    </lineage>
</organism>
<dbReference type="RefSeq" id="WP_015022899.1">
    <property type="nucleotide sequence ID" value="NC_018721.1"/>
</dbReference>
<keyword evidence="11" id="KW-1185">Reference proteome</keyword>
<dbReference type="InterPro" id="IPR016067">
    <property type="entry name" value="S-AdoMet_deCO2ase_core"/>
</dbReference>
<dbReference type="GO" id="GO:0004014">
    <property type="term" value="F:adenosylmethionine decarboxylase activity"/>
    <property type="evidence" value="ECO:0007669"/>
    <property type="project" value="InterPro"/>
</dbReference>
<dbReference type="Proteomes" id="UP000008514">
    <property type="component" value="Chromosome"/>
</dbReference>
<keyword evidence="2" id="KW-0210">Decarboxylase</keyword>
<dbReference type="SUPFAM" id="SSF56276">
    <property type="entry name" value="S-adenosylmethionine decarboxylase"/>
    <property type="match status" value="1"/>
</dbReference>
<evidence type="ECO:0000256" key="2">
    <source>
        <dbReference type="ARBA" id="ARBA00022793"/>
    </source>
</evidence>
<dbReference type="GO" id="GO:0008295">
    <property type="term" value="P:spermidine biosynthetic process"/>
    <property type="evidence" value="ECO:0007669"/>
    <property type="project" value="UniProtKB-KW"/>
</dbReference>
<keyword evidence="4" id="KW-0745">Spermidine biosynthesis</keyword>
<evidence type="ECO:0000256" key="1">
    <source>
        <dbReference type="ARBA" id="ARBA00001928"/>
    </source>
</evidence>
<dbReference type="PANTHER" id="PTHR33866">
    <property type="entry name" value="S-ADENOSYLMETHIONINE DECARBOXYLASE PROENZYME"/>
    <property type="match status" value="1"/>
</dbReference>
<dbReference type="PANTHER" id="PTHR33866:SF2">
    <property type="entry name" value="S-ADENOSYLMETHIONINE DECARBOXYLASE PROENZYME"/>
    <property type="match status" value="1"/>
</dbReference>
<name>K4IA27_PSYTT</name>
<keyword evidence="9" id="KW-0670">Pyruvate</keyword>
<evidence type="ECO:0000313" key="11">
    <source>
        <dbReference type="Proteomes" id="UP000008514"/>
    </source>
</evidence>
<reference evidence="10" key="1">
    <citation type="submission" date="2006-03" db="EMBL/GenBank/DDBJ databases">
        <authorList>
            <person name="Bowman J."/>
            <person name="Ferriera S."/>
            <person name="Johnson J."/>
            <person name="Kravitz S."/>
            <person name="Halpern A."/>
            <person name="Remington K."/>
            <person name="Beeson K."/>
            <person name="Tran B."/>
            <person name="Rogers Y.-H."/>
            <person name="Friedman R."/>
            <person name="Venter J.C."/>
        </authorList>
    </citation>
    <scope>NUCLEOTIDE SEQUENCE [LARGE SCALE GENOMIC DNA]</scope>
    <source>
        <strain evidence="10">ATCC 700755</strain>
    </source>
</reference>
<accession>K4IA27</accession>
<dbReference type="GO" id="GO:0005829">
    <property type="term" value="C:cytosol"/>
    <property type="evidence" value="ECO:0007669"/>
    <property type="project" value="TreeGrafter"/>
</dbReference>